<dbReference type="PANTHER" id="PTHR10775:SF193">
    <property type="entry name" value="DUF4216 DOMAIN-CONTAINING PROTEIN"/>
    <property type="match status" value="1"/>
</dbReference>
<gene>
    <name evidence="1" type="ORF">Scaly_0480600</name>
</gene>
<organism evidence="1">
    <name type="scientific">Sesamum calycinum</name>
    <dbReference type="NCBI Taxonomy" id="2727403"/>
    <lineage>
        <taxon>Eukaryota</taxon>
        <taxon>Viridiplantae</taxon>
        <taxon>Streptophyta</taxon>
        <taxon>Embryophyta</taxon>
        <taxon>Tracheophyta</taxon>
        <taxon>Spermatophyta</taxon>
        <taxon>Magnoliopsida</taxon>
        <taxon>eudicotyledons</taxon>
        <taxon>Gunneridae</taxon>
        <taxon>Pentapetalae</taxon>
        <taxon>asterids</taxon>
        <taxon>lamiids</taxon>
        <taxon>Lamiales</taxon>
        <taxon>Pedaliaceae</taxon>
        <taxon>Sesamum</taxon>
    </lineage>
</organism>
<comment type="caution">
    <text evidence="1">The sequence shown here is derived from an EMBL/GenBank/DDBJ whole genome shotgun (WGS) entry which is preliminary data.</text>
</comment>
<dbReference type="PANTHER" id="PTHR10775">
    <property type="entry name" value="OS08G0208400 PROTEIN"/>
    <property type="match status" value="1"/>
</dbReference>
<reference evidence="1" key="1">
    <citation type="submission" date="2020-06" db="EMBL/GenBank/DDBJ databases">
        <authorList>
            <person name="Li T."/>
            <person name="Hu X."/>
            <person name="Zhang T."/>
            <person name="Song X."/>
            <person name="Zhang H."/>
            <person name="Dai N."/>
            <person name="Sheng W."/>
            <person name="Hou X."/>
            <person name="Wei L."/>
        </authorList>
    </citation>
    <scope>NUCLEOTIDE SEQUENCE</scope>
    <source>
        <strain evidence="1">KEN8</strain>
        <tissue evidence="1">Leaf</tissue>
    </source>
</reference>
<reference evidence="1" key="2">
    <citation type="journal article" date="2024" name="Plant">
        <title>Genomic evolution and insights into agronomic trait innovations of Sesamum species.</title>
        <authorList>
            <person name="Miao H."/>
            <person name="Wang L."/>
            <person name="Qu L."/>
            <person name="Liu H."/>
            <person name="Sun Y."/>
            <person name="Le M."/>
            <person name="Wang Q."/>
            <person name="Wei S."/>
            <person name="Zheng Y."/>
            <person name="Lin W."/>
            <person name="Duan Y."/>
            <person name="Cao H."/>
            <person name="Xiong S."/>
            <person name="Wang X."/>
            <person name="Wei L."/>
            <person name="Li C."/>
            <person name="Ma Q."/>
            <person name="Ju M."/>
            <person name="Zhao R."/>
            <person name="Li G."/>
            <person name="Mu C."/>
            <person name="Tian Q."/>
            <person name="Mei H."/>
            <person name="Zhang T."/>
            <person name="Gao T."/>
            <person name="Zhang H."/>
        </authorList>
    </citation>
    <scope>NUCLEOTIDE SEQUENCE</scope>
    <source>
        <strain evidence="1">KEN8</strain>
    </source>
</reference>
<evidence type="ECO:0000313" key="1">
    <source>
        <dbReference type="EMBL" id="KAL0391235.1"/>
    </source>
</evidence>
<dbReference type="EMBL" id="JACGWM010000002">
    <property type="protein sequence ID" value="KAL0391235.1"/>
    <property type="molecule type" value="Genomic_DNA"/>
</dbReference>
<dbReference type="Pfam" id="PF02992">
    <property type="entry name" value="Transposase_21"/>
    <property type="match status" value="1"/>
</dbReference>
<dbReference type="InterPro" id="IPR004242">
    <property type="entry name" value="Transposase_21"/>
</dbReference>
<name>A0AAW2SFA0_9LAMI</name>
<accession>A0AAW2SFA0</accession>
<sequence length="287" mass="32698">MAEYYNWTLHGEDIVQDYYEAPSIPQVLEESTSAGHEGVIIHSGVMNNVWIGRRECSYIYDGDGLYDYDESGLADRFTTAVHAADQPLWDGCKQSQLGIVAELVDIKANGDYYRTKKLVKDLSIPVEKIHACKNGCMLYWKGNVDLEYCKFCGDEEQCNVRLGLCTDGFAPHSQYGRTYSCWLVIITLYNLFPGMCMSSEYIFLTMLWHVGVRTYDHATDRAFMMWAALMWTANDLSAYRMASGWRTAGVMGCPVCMDDTRTFHLQHDEYEDSGGDDETDDEEYEAT</sequence>
<proteinExistence type="predicted"/>
<protein>
    <submittedName>
        <fullName evidence="1">Uncharacterized protein</fullName>
    </submittedName>
</protein>
<dbReference type="AlphaFoldDB" id="A0AAW2SFA0"/>